<gene>
    <name evidence="7" type="ORF">MKW94_004943</name>
</gene>
<dbReference type="InterPro" id="IPR005828">
    <property type="entry name" value="MFS_sugar_transport-like"/>
</dbReference>
<feature type="transmembrane region" description="Helical" evidence="5">
    <location>
        <begin position="121"/>
        <end position="142"/>
    </location>
</feature>
<organism evidence="7 8">
    <name type="scientific">Papaver nudicaule</name>
    <name type="common">Iceland poppy</name>
    <dbReference type="NCBI Taxonomy" id="74823"/>
    <lineage>
        <taxon>Eukaryota</taxon>
        <taxon>Viridiplantae</taxon>
        <taxon>Streptophyta</taxon>
        <taxon>Embryophyta</taxon>
        <taxon>Tracheophyta</taxon>
        <taxon>Spermatophyta</taxon>
        <taxon>Magnoliopsida</taxon>
        <taxon>Ranunculales</taxon>
        <taxon>Papaveraceae</taxon>
        <taxon>Papaveroideae</taxon>
        <taxon>Papaver</taxon>
    </lineage>
</organism>
<dbReference type="Gene3D" id="1.20.1250.20">
    <property type="entry name" value="MFS general substrate transporter like domains"/>
    <property type="match status" value="1"/>
</dbReference>
<evidence type="ECO:0000256" key="1">
    <source>
        <dbReference type="ARBA" id="ARBA00004141"/>
    </source>
</evidence>
<dbReference type="PANTHER" id="PTHR24064">
    <property type="entry name" value="SOLUTE CARRIER FAMILY 22 MEMBER"/>
    <property type="match status" value="1"/>
</dbReference>
<dbReference type="SUPFAM" id="SSF103473">
    <property type="entry name" value="MFS general substrate transporter"/>
    <property type="match status" value="1"/>
</dbReference>
<evidence type="ECO:0000313" key="7">
    <source>
        <dbReference type="EMBL" id="MCL7034348.1"/>
    </source>
</evidence>
<dbReference type="GO" id="GO:0022857">
    <property type="term" value="F:transmembrane transporter activity"/>
    <property type="evidence" value="ECO:0007669"/>
    <property type="project" value="InterPro"/>
</dbReference>
<keyword evidence="8" id="KW-1185">Reference proteome</keyword>
<name>A0AA41SI42_PAPNU</name>
<feature type="domain" description="Major facilitator superfamily (MFS) profile" evidence="6">
    <location>
        <begin position="41"/>
        <end position="506"/>
    </location>
</feature>
<feature type="transmembrane region" description="Helical" evidence="5">
    <location>
        <begin position="212"/>
        <end position="233"/>
    </location>
</feature>
<evidence type="ECO:0000313" key="8">
    <source>
        <dbReference type="Proteomes" id="UP001177140"/>
    </source>
</evidence>
<feature type="transmembrane region" description="Helical" evidence="5">
    <location>
        <begin position="33"/>
        <end position="54"/>
    </location>
</feature>
<feature type="transmembrane region" description="Helical" evidence="5">
    <location>
        <begin position="484"/>
        <end position="501"/>
    </location>
</feature>
<keyword evidence="3 5" id="KW-1133">Transmembrane helix</keyword>
<accession>A0AA41SI42</accession>
<feature type="transmembrane region" description="Helical" evidence="5">
    <location>
        <begin position="390"/>
        <end position="410"/>
    </location>
</feature>
<evidence type="ECO:0000256" key="5">
    <source>
        <dbReference type="SAM" id="Phobius"/>
    </source>
</evidence>
<dbReference type="GO" id="GO:0016020">
    <property type="term" value="C:membrane"/>
    <property type="evidence" value="ECO:0007669"/>
    <property type="project" value="UniProtKB-SubCell"/>
</dbReference>
<keyword evidence="2 5" id="KW-0812">Transmembrane</keyword>
<comment type="caution">
    <text evidence="7">The sequence shown here is derived from an EMBL/GenBank/DDBJ whole genome shotgun (WGS) entry which is preliminary data.</text>
</comment>
<dbReference type="Pfam" id="PF00083">
    <property type="entry name" value="Sugar_tr"/>
    <property type="match status" value="1"/>
</dbReference>
<feature type="transmembrane region" description="Helical" evidence="5">
    <location>
        <begin position="154"/>
        <end position="177"/>
    </location>
</feature>
<comment type="subcellular location">
    <subcellularLocation>
        <location evidence="1">Membrane</location>
        <topology evidence="1">Multi-pass membrane protein</topology>
    </subcellularLocation>
</comment>
<dbReference type="PROSITE" id="PS50850">
    <property type="entry name" value="MFS"/>
    <property type="match status" value="1"/>
</dbReference>
<dbReference type="AlphaFoldDB" id="A0AA41SI42"/>
<feature type="transmembrane region" description="Helical" evidence="5">
    <location>
        <begin position="333"/>
        <end position="350"/>
    </location>
</feature>
<keyword evidence="4 5" id="KW-0472">Membrane</keyword>
<feature type="transmembrane region" description="Helical" evidence="5">
    <location>
        <begin position="422"/>
        <end position="443"/>
    </location>
</feature>
<evidence type="ECO:0000259" key="6">
    <source>
        <dbReference type="PROSITE" id="PS50850"/>
    </source>
</evidence>
<evidence type="ECO:0000256" key="2">
    <source>
        <dbReference type="ARBA" id="ARBA00022692"/>
    </source>
</evidence>
<protein>
    <recommendedName>
        <fullName evidence="6">Major facilitator superfamily (MFS) profile domain-containing protein</fullName>
    </recommendedName>
</protein>
<feature type="transmembrane region" description="Helical" evidence="5">
    <location>
        <begin position="455"/>
        <end position="472"/>
    </location>
</feature>
<feature type="transmembrane region" description="Helical" evidence="5">
    <location>
        <begin position="362"/>
        <end position="383"/>
    </location>
</feature>
<proteinExistence type="predicted"/>
<sequence length="530" mass="58480">MADSANLLNSDDSQTHPLLEKRNETLDETIERFIGTFVWAQLLQVMVVSLAWGFEAQQTLISVFTDAEPTWHCKDPNSKYAYCNSTVITNRCKLPRNAWTWDEPMQTSTVSEWDLSCLGPVIAGLPASSFFSGSLLGGLVLATLADSSLGRKNLLVISCLIMSFSSFATAFAPNIWIYSVLRFTAGFGRSTILTCALVLSTEIVGKSRRDKVGIVGFICFTLGFLSLPAMAYLTRGSSWRVLYILTSVPAVVYSIIVHFMVHESPRWLMLQGRREEAITTLRSIASPDSHGTSTDVLSMNVPTVSVELEQSTNVDLYSAIKILWDRKWAFRKLCAVMIVSFGIGMMYYGIPLGVGNLASSLYLSVTLNALSEFPASLITYFLIGRLKRRTSMLFFTTLSGICSIMCAIIHEGLQGLRISVELLSFFGACTAFNVLLIYTLELFPTCVRNSAMSMVRQALVFGGIFSPVLIAAERGVEDNGFLSYGVFGLVICVCGLFTVYLPETRGEIICDTMDEEEQKANNYRTVVPLA</sequence>
<reference evidence="7" key="1">
    <citation type="submission" date="2022-03" db="EMBL/GenBank/DDBJ databases">
        <title>A functionally conserved STORR gene fusion in Papaver species that diverged 16.8 million years ago.</title>
        <authorList>
            <person name="Catania T."/>
        </authorList>
    </citation>
    <scope>NUCLEOTIDE SEQUENCE</scope>
    <source>
        <strain evidence="7">S-191538</strain>
    </source>
</reference>
<dbReference type="Proteomes" id="UP001177140">
    <property type="component" value="Unassembled WGS sequence"/>
</dbReference>
<dbReference type="InterPro" id="IPR036259">
    <property type="entry name" value="MFS_trans_sf"/>
</dbReference>
<evidence type="ECO:0000256" key="3">
    <source>
        <dbReference type="ARBA" id="ARBA00022989"/>
    </source>
</evidence>
<dbReference type="InterPro" id="IPR020846">
    <property type="entry name" value="MFS_dom"/>
</dbReference>
<feature type="transmembrane region" description="Helical" evidence="5">
    <location>
        <begin position="183"/>
        <end position="200"/>
    </location>
</feature>
<dbReference type="EMBL" id="JAJJMA010144552">
    <property type="protein sequence ID" value="MCL7034348.1"/>
    <property type="molecule type" value="Genomic_DNA"/>
</dbReference>
<feature type="transmembrane region" description="Helical" evidence="5">
    <location>
        <begin position="239"/>
        <end position="261"/>
    </location>
</feature>
<evidence type="ECO:0000256" key="4">
    <source>
        <dbReference type="ARBA" id="ARBA00023136"/>
    </source>
</evidence>